<dbReference type="SUPFAM" id="SSF53335">
    <property type="entry name" value="S-adenosyl-L-methionine-dependent methyltransferases"/>
    <property type="match status" value="1"/>
</dbReference>
<feature type="domain" description="DNA methylase N-4/N-6" evidence="7">
    <location>
        <begin position="116"/>
        <end position="437"/>
    </location>
</feature>
<evidence type="ECO:0000256" key="3">
    <source>
        <dbReference type="ARBA" id="ARBA00022603"/>
    </source>
</evidence>
<keyword evidence="4 8" id="KW-0808">Transferase</keyword>
<dbReference type="GO" id="GO:0003677">
    <property type="term" value="F:DNA binding"/>
    <property type="evidence" value="ECO:0007669"/>
    <property type="project" value="InterPro"/>
</dbReference>
<gene>
    <name evidence="8" type="ORF">FLK62_02655</name>
</gene>
<dbReference type="InterPro" id="IPR002052">
    <property type="entry name" value="DNA_methylase_N6_adenine_CS"/>
</dbReference>
<comment type="catalytic activity">
    <reaction evidence="6">
        <text>a 2'-deoxyadenosine in DNA + S-adenosyl-L-methionine = an N(6)-methyl-2'-deoxyadenosine in DNA + S-adenosyl-L-homocysteine + H(+)</text>
        <dbReference type="Rhea" id="RHEA:15197"/>
        <dbReference type="Rhea" id="RHEA-COMP:12418"/>
        <dbReference type="Rhea" id="RHEA-COMP:12419"/>
        <dbReference type="ChEBI" id="CHEBI:15378"/>
        <dbReference type="ChEBI" id="CHEBI:57856"/>
        <dbReference type="ChEBI" id="CHEBI:59789"/>
        <dbReference type="ChEBI" id="CHEBI:90615"/>
        <dbReference type="ChEBI" id="CHEBI:90616"/>
        <dbReference type="EC" id="2.1.1.72"/>
    </reaction>
</comment>
<dbReference type="AlphaFoldDB" id="A0A859IIX2"/>
<dbReference type="REBASE" id="404384">
    <property type="entry name" value="M.Gpa412ORF2655P"/>
</dbReference>
<keyword evidence="5" id="KW-0949">S-adenosyl-L-methionine</keyword>
<organism evidence="8 9">
    <name type="scientific">Glaesserella parasuis</name>
    <name type="common">Haemophilus parasuis</name>
    <dbReference type="NCBI Taxonomy" id="738"/>
    <lineage>
        <taxon>Bacteria</taxon>
        <taxon>Pseudomonadati</taxon>
        <taxon>Pseudomonadota</taxon>
        <taxon>Gammaproteobacteria</taxon>
        <taxon>Pasteurellales</taxon>
        <taxon>Pasteurellaceae</taxon>
        <taxon>Glaesserella</taxon>
    </lineage>
</organism>
<proteinExistence type="inferred from homology"/>
<dbReference type="SMR" id="A0A859IIX2"/>
<evidence type="ECO:0000256" key="2">
    <source>
        <dbReference type="ARBA" id="ARBA00011900"/>
    </source>
</evidence>
<name>A0A859IIX2_GLAPU</name>
<dbReference type="GO" id="GO:0009007">
    <property type="term" value="F:site-specific DNA-methyltransferase (adenine-specific) activity"/>
    <property type="evidence" value="ECO:0007669"/>
    <property type="project" value="UniProtKB-EC"/>
</dbReference>
<dbReference type="Proteomes" id="UP000509790">
    <property type="component" value="Chromosome"/>
</dbReference>
<reference evidence="8 9" key="1">
    <citation type="submission" date="2019-06" db="EMBL/GenBank/DDBJ databases">
        <title>Complete genome sequence of Haemophilus parasuis HPS412.</title>
        <authorList>
            <person name="Yang S."/>
            <person name="Huang C."/>
        </authorList>
    </citation>
    <scope>NUCLEOTIDE SEQUENCE [LARGE SCALE GENOMIC DNA]</scope>
    <source>
        <strain evidence="8 9">HPS412</strain>
    </source>
</reference>
<dbReference type="PIRSF" id="PIRSF015855">
    <property type="entry name" value="TypeIII_Mtase_mKpnI"/>
    <property type="match status" value="1"/>
</dbReference>
<evidence type="ECO:0000259" key="7">
    <source>
        <dbReference type="Pfam" id="PF01555"/>
    </source>
</evidence>
<dbReference type="EC" id="2.1.1.72" evidence="2"/>
<dbReference type="Pfam" id="PF01555">
    <property type="entry name" value="N6_N4_Mtase"/>
    <property type="match status" value="1"/>
</dbReference>
<dbReference type="PRINTS" id="PR00506">
    <property type="entry name" value="D21N6MTFRASE"/>
</dbReference>
<dbReference type="InterPro" id="IPR002295">
    <property type="entry name" value="N4/N6-MTase_EcoPI_Mod-like"/>
</dbReference>
<dbReference type="GO" id="GO:0032259">
    <property type="term" value="P:methylation"/>
    <property type="evidence" value="ECO:0007669"/>
    <property type="project" value="UniProtKB-KW"/>
</dbReference>
<evidence type="ECO:0000256" key="1">
    <source>
        <dbReference type="ARBA" id="ARBA00006594"/>
    </source>
</evidence>
<keyword evidence="3 8" id="KW-0489">Methyltransferase</keyword>
<sequence>MHTENLVAKNIEKLTALFPNCITEMRNEQGEIIKGVDFDLLRQELSEVLVEGNQERYRLDWVGKKQAILAANEPIAKTLRPCREESVNFDTTQNLFIEGDNLDALKLLQETYLGKVKMIYIDPPYNTGNDFIYNDDFAENYNDFLARSNQIDEEGNRLTANTESNGRFHSDWLSMMYSRLKLARNLLSDDGVIFISIDDNEQANLKRICDEVFGENNLINNISIKMSELSGVKMKHMKKYPKIKEFLLIYAKDSNISELIIEKRQKNKETLENYLKYYSYFIENIQDRCEDWIITPISKHIDVSRKSEKEFNDWKIENAYRVIYRTNSKTIDKYLKENPNSPKICKIINNDGKEVYKWENKEMLFLEKYIEEYIGDIWLDISTINLNKENESIPFENGQKPLALLKRILQSINTQNSIILDFFAGSGTTAHAVNLQNSIDGGNRKYILVQLPEKLSEKVDSQKESYKFCIDNNLKPLVSEISKERIRRAGNRIIAEQTDRIGSDRQDYALINSTPQLDIGFRVLKIDSTNMKDVYYTPDKLSQSLLDQMTSHIKEDRSAEDLLFQVMLDWGIELSLSITRKTIDNATIYFVGENSLVACFDPLTPEIINVIAQAMPLRVVSCESAIIADHDKTNIKERFKQLSPDTEVRFL</sequence>
<dbReference type="PROSITE" id="PS00092">
    <property type="entry name" value="N6_MTASE"/>
    <property type="match status" value="1"/>
</dbReference>
<dbReference type="Gene3D" id="3.40.50.150">
    <property type="entry name" value="Vaccinia Virus protein VP39"/>
    <property type="match status" value="1"/>
</dbReference>
<evidence type="ECO:0000256" key="6">
    <source>
        <dbReference type="ARBA" id="ARBA00047942"/>
    </source>
</evidence>
<dbReference type="EMBL" id="CP041334">
    <property type="protein sequence ID" value="QKY73985.1"/>
    <property type="molecule type" value="Genomic_DNA"/>
</dbReference>
<dbReference type="InterPro" id="IPR029063">
    <property type="entry name" value="SAM-dependent_MTases_sf"/>
</dbReference>
<evidence type="ECO:0000256" key="5">
    <source>
        <dbReference type="ARBA" id="ARBA00022691"/>
    </source>
</evidence>
<protein>
    <recommendedName>
        <fullName evidence="2">site-specific DNA-methyltransferase (adenine-specific)</fullName>
        <ecNumber evidence="2">2.1.1.72</ecNumber>
    </recommendedName>
</protein>
<evidence type="ECO:0000313" key="9">
    <source>
        <dbReference type="Proteomes" id="UP000509790"/>
    </source>
</evidence>
<comment type="similarity">
    <text evidence="1">Belongs to the N(4)/N(6)-methyltransferase family.</text>
</comment>
<accession>A0A859IIX2</accession>
<evidence type="ECO:0000313" key="8">
    <source>
        <dbReference type="EMBL" id="QKY73985.1"/>
    </source>
</evidence>
<evidence type="ECO:0000256" key="4">
    <source>
        <dbReference type="ARBA" id="ARBA00022679"/>
    </source>
</evidence>
<dbReference type="InterPro" id="IPR002941">
    <property type="entry name" value="DNA_methylase_N4/N6"/>
</dbReference>
<dbReference type="GO" id="GO:0008170">
    <property type="term" value="F:N-methyltransferase activity"/>
    <property type="evidence" value="ECO:0007669"/>
    <property type="project" value="InterPro"/>
</dbReference>